<evidence type="ECO:0000256" key="3">
    <source>
        <dbReference type="SAM" id="Phobius"/>
    </source>
</evidence>
<keyword evidence="1" id="KW-0732">Signal</keyword>
<protein>
    <recommendedName>
        <fullName evidence="4">Ig-like domain-containing protein</fullName>
    </recommendedName>
</protein>
<dbReference type="Ensembl" id="ENSSFAT00005030281.1">
    <property type="protein sequence ID" value="ENSSFAP00005029204.1"/>
    <property type="gene ID" value="ENSSFAG00005014857.1"/>
</dbReference>
<dbReference type="InParanoid" id="A0A672HJT7"/>
<dbReference type="GO" id="GO:0007166">
    <property type="term" value="P:cell surface receptor signaling pathway"/>
    <property type="evidence" value="ECO:0007669"/>
    <property type="project" value="TreeGrafter"/>
</dbReference>
<accession>A0A672HJT7</accession>
<dbReference type="SMART" id="SM00409">
    <property type="entry name" value="IG"/>
    <property type="match status" value="2"/>
</dbReference>
<keyword evidence="3" id="KW-0812">Transmembrane</keyword>
<feature type="transmembrane region" description="Helical" evidence="3">
    <location>
        <begin position="196"/>
        <end position="220"/>
    </location>
</feature>
<dbReference type="GO" id="GO:0006955">
    <property type="term" value="P:immune response"/>
    <property type="evidence" value="ECO:0007669"/>
    <property type="project" value="TreeGrafter"/>
</dbReference>
<dbReference type="Proteomes" id="UP000472267">
    <property type="component" value="Chromosome 3"/>
</dbReference>
<reference evidence="5" key="1">
    <citation type="submission" date="2019-06" db="EMBL/GenBank/DDBJ databases">
        <authorList>
            <consortium name="Wellcome Sanger Institute Data Sharing"/>
        </authorList>
    </citation>
    <scope>NUCLEOTIDE SEQUENCE [LARGE SCALE GENOMIC DNA]</scope>
</reference>
<evidence type="ECO:0000259" key="4">
    <source>
        <dbReference type="PROSITE" id="PS50835"/>
    </source>
</evidence>
<evidence type="ECO:0000256" key="2">
    <source>
        <dbReference type="ARBA" id="ARBA00023157"/>
    </source>
</evidence>
<proteinExistence type="predicted"/>
<keyword evidence="3" id="KW-1133">Transmembrane helix</keyword>
<name>A0A672HJT7_SALFA</name>
<dbReference type="SUPFAM" id="SSF48726">
    <property type="entry name" value="Immunoglobulin"/>
    <property type="match status" value="2"/>
</dbReference>
<organism evidence="5 6">
    <name type="scientific">Salarias fasciatus</name>
    <name type="common">Jewelled blenny</name>
    <name type="synonym">Blennius fasciatus</name>
    <dbReference type="NCBI Taxonomy" id="181472"/>
    <lineage>
        <taxon>Eukaryota</taxon>
        <taxon>Metazoa</taxon>
        <taxon>Chordata</taxon>
        <taxon>Craniata</taxon>
        <taxon>Vertebrata</taxon>
        <taxon>Euteleostomi</taxon>
        <taxon>Actinopterygii</taxon>
        <taxon>Neopterygii</taxon>
        <taxon>Teleostei</taxon>
        <taxon>Neoteleostei</taxon>
        <taxon>Acanthomorphata</taxon>
        <taxon>Ovalentaria</taxon>
        <taxon>Blenniimorphae</taxon>
        <taxon>Blenniiformes</taxon>
        <taxon>Blennioidei</taxon>
        <taxon>Blenniidae</taxon>
        <taxon>Salariinae</taxon>
        <taxon>Salarias</taxon>
    </lineage>
</organism>
<dbReference type="InterPro" id="IPR003599">
    <property type="entry name" value="Ig_sub"/>
</dbReference>
<dbReference type="InterPro" id="IPR007110">
    <property type="entry name" value="Ig-like_dom"/>
</dbReference>
<dbReference type="InterPro" id="IPR036179">
    <property type="entry name" value="Ig-like_dom_sf"/>
</dbReference>
<evidence type="ECO:0000313" key="5">
    <source>
        <dbReference type="Ensembl" id="ENSSFAP00005029204.1"/>
    </source>
</evidence>
<reference evidence="5" key="3">
    <citation type="submission" date="2025-09" db="UniProtKB">
        <authorList>
            <consortium name="Ensembl"/>
        </authorList>
    </citation>
    <scope>IDENTIFICATION</scope>
</reference>
<dbReference type="PANTHER" id="PTHR11481:SF64">
    <property type="entry name" value="FC RECEPTOR-LIKE PROTEIN 4"/>
    <property type="match status" value="1"/>
</dbReference>
<feature type="domain" description="Ig-like" evidence="4">
    <location>
        <begin position="87"/>
        <end position="172"/>
    </location>
</feature>
<dbReference type="InterPro" id="IPR050488">
    <property type="entry name" value="Ig_Fc_receptor"/>
</dbReference>
<evidence type="ECO:0000256" key="1">
    <source>
        <dbReference type="ARBA" id="ARBA00022729"/>
    </source>
</evidence>
<sequence length="244" mass="27148">DPVSPDRSQFFRYDRVVLNCSSTSSGWTVKRTTRKHVDQACGNGWSVPGNSSCTIRFTYPSHTGVYWCETEQGGCSSRVNLTVAGKATVILESPAHGVMEGGNVTLRCSYKEEEDRQSTSMFDASFFKDGVFKGTDSRGTLTLTGVSTAQQGFYKCKHPTKGESAESWLAVTGKKSRRPEMLSGTAVVETTPLVPWIRLVCGVLLFLFYNALLVVSVSIYCRWYRGESDCVFFFEKFVIYTVTF</sequence>
<dbReference type="InterPro" id="IPR013783">
    <property type="entry name" value="Ig-like_fold"/>
</dbReference>
<dbReference type="PROSITE" id="PS50835">
    <property type="entry name" value="IG_LIKE"/>
    <property type="match status" value="1"/>
</dbReference>
<dbReference type="AlphaFoldDB" id="A0A672HJT7"/>
<dbReference type="OMA" id="GLYKCEH"/>
<dbReference type="GO" id="GO:0004888">
    <property type="term" value="F:transmembrane signaling receptor activity"/>
    <property type="evidence" value="ECO:0007669"/>
    <property type="project" value="TreeGrafter"/>
</dbReference>
<keyword evidence="2" id="KW-1015">Disulfide bond</keyword>
<keyword evidence="3" id="KW-0472">Membrane</keyword>
<evidence type="ECO:0000313" key="6">
    <source>
        <dbReference type="Proteomes" id="UP000472267"/>
    </source>
</evidence>
<dbReference type="GO" id="GO:0009897">
    <property type="term" value="C:external side of plasma membrane"/>
    <property type="evidence" value="ECO:0007669"/>
    <property type="project" value="TreeGrafter"/>
</dbReference>
<dbReference type="Gene3D" id="2.60.40.10">
    <property type="entry name" value="Immunoglobulins"/>
    <property type="match status" value="2"/>
</dbReference>
<keyword evidence="6" id="KW-1185">Reference proteome</keyword>
<dbReference type="PANTHER" id="PTHR11481">
    <property type="entry name" value="IMMUNOGLOBULIN FC RECEPTOR"/>
    <property type="match status" value="1"/>
</dbReference>
<reference evidence="5" key="2">
    <citation type="submission" date="2025-08" db="UniProtKB">
        <authorList>
            <consortium name="Ensembl"/>
        </authorList>
    </citation>
    <scope>IDENTIFICATION</scope>
</reference>